<accession>A0A2A6CUZ8</accession>
<dbReference type="Proteomes" id="UP000005239">
    <property type="component" value="Unassembled WGS sequence"/>
</dbReference>
<organism evidence="1 2">
    <name type="scientific">Pristionchus pacificus</name>
    <name type="common">Parasitic nematode worm</name>
    <dbReference type="NCBI Taxonomy" id="54126"/>
    <lineage>
        <taxon>Eukaryota</taxon>
        <taxon>Metazoa</taxon>
        <taxon>Ecdysozoa</taxon>
        <taxon>Nematoda</taxon>
        <taxon>Chromadorea</taxon>
        <taxon>Rhabditida</taxon>
        <taxon>Rhabditina</taxon>
        <taxon>Diplogasteromorpha</taxon>
        <taxon>Diplogasteroidea</taxon>
        <taxon>Neodiplogasteridae</taxon>
        <taxon>Pristionchus</taxon>
    </lineage>
</organism>
<evidence type="ECO:0000313" key="1">
    <source>
        <dbReference type="EnsemblMetazoa" id="PPA46229.1"/>
    </source>
</evidence>
<accession>A0A8R1Z4Y5</accession>
<reference evidence="1" key="2">
    <citation type="submission" date="2022-06" db="UniProtKB">
        <authorList>
            <consortium name="EnsemblMetazoa"/>
        </authorList>
    </citation>
    <scope>IDENTIFICATION</scope>
    <source>
        <strain evidence="1">PS312</strain>
    </source>
</reference>
<reference evidence="2" key="1">
    <citation type="journal article" date="2008" name="Nat. Genet.">
        <title>The Pristionchus pacificus genome provides a unique perspective on nematode lifestyle and parasitism.</title>
        <authorList>
            <person name="Dieterich C."/>
            <person name="Clifton S.W."/>
            <person name="Schuster L.N."/>
            <person name="Chinwalla A."/>
            <person name="Delehaunty K."/>
            <person name="Dinkelacker I."/>
            <person name="Fulton L."/>
            <person name="Fulton R."/>
            <person name="Godfrey J."/>
            <person name="Minx P."/>
            <person name="Mitreva M."/>
            <person name="Roeseler W."/>
            <person name="Tian H."/>
            <person name="Witte H."/>
            <person name="Yang S.P."/>
            <person name="Wilson R.K."/>
            <person name="Sommer R.J."/>
        </authorList>
    </citation>
    <scope>NUCLEOTIDE SEQUENCE [LARGE SCALE GENOMIC DNA]</scope>
    <source>
        <strain evidence="2">PS312</strain>
    </source>
</reference>
<name>A0A2A6CUZ8_PRIPA</name>
<evidence type="ECO:0000313" key="2">
    <source>
        <dbReference type="Proteomes" id="UP000005239"/>
    </source>
</evidence>
<protein>
    <submittedName>
        <fullName evidence="1">Uncharacterized protein</fullName>
    </submittedName>
</protein>
<keyword evidence="2" id="KW-1185">Reference proteome</keyword>
<dbReference type="AlphaFoldDB" id="A0A2A6CUZ8"/>
<proteinExistence type="predicted"/>
<sequence length="107" mass="11885">MSGTEVDTYLHGVSLLEDARLLDDRHVDAEHQRGINEMTLCTISTGLREGEWGWTTSSSICKRESKEWENDIICSLLTSMGHPFTKLVVVYIVDSTPSSSFCSSTGK</sequence>
<gene>
    <name evidence="1" type="primary">WBGene00284598</name>
</gene>
<dbReference type="EnsemblMetazoa" id="PPA46229.1">
    <property type="protein sequence ID" value="PPA46229.1"/>
    <property type="gene ID" value="WBGene00284598"/>
</dbReference>